<dbReference type="SMART" id="SM00903">
    <property type="entry name" value="Flavin_Reduct"/>
    <property type="match status" value="1"/>
</dbReference>
<dbReference type="InterPro" id="IPR002563">
    <property type="entry name" value="Flavin_Rdtase-like_dom"/>
</dbReference>
<dbReference type="Pfam" id="PF01613">
    <property type="entry name" value="Flavin_Reduct"/>
    <property type="match status" value="1"/>
</dbReference>
<evidence type="ECO:0000313" key="4">
    <source>
        <dbReference type="Proteomes" id="UP000263833"/>
    </source>
</evidence>
<proteinExistence type="predicted"/>
<keyword evidence="4" id="KW-1185">Reference proteome</keyword>
<evidence type="ECO:0000256" key="1">
    <source>
        <dbReference type="ARBA" id="ARBA00023002"/>
    </source>
</evidence>
<dbReference type="InterPro" id="IPR029058">
    <property type="entry name" value="AB_hydrolase_fold"/>
</dbReference>
<sequence>MTYVREFKGFAGIRLEADDIGSADDPSIILLHGAGQTRQVWEDVAVALQQAGRHVINIDLRGHGGSEWPEDGRYDFDAYVEDLRAVLAQMRTRPVVVAATLGGWIATIALAEEAATLAAGLVLVDLPMTNDPDVTRTMAEKLRNLATTRVGKPDYDVRFFDRFDMSGVIDRINSAASQINIPVLFVCGARSNLTGGAQAASFVNQLPDVEAIEVEDSGLLVTAERTENFNALLIDFLERKHPRFVSEFREGSDARTFRDALGCFATGVTIITAMAPDGSPIGLTANSFTSVSLDPPLLLVCIANNAGSGPVLREAERFAVNVLQIGQQPTSNRFAGKGEDRFAATPWEMGEFGTPVLTGSLSSFECARDAVHDGGDHFILVGRVLKAMFEPRRDPLLYFRGKYRRLHFA</sequence>
<accession>A0A371BG86</accession>
<dbReference type="PANTHER" id="PTHR30466:SF1">
    <property type="entry name" value="FMN REDUCTASE (NADH) RUTF"/>
    <property type="match status" value="1"/>
</dbReference>
<evidence type="ECO:0000313" key="3">
    <source>
        <dbReference type="EMBL" id="RDV06612.1"/>
    </source>
</evidence>
<dbReference type="InterPro" id="IPR000073">
    <property type="entry name" value="AB_hydrolase_1"/>
</dbReference>
<dbReference type="SUPFAM" id="SSF53474">
    <property type="entry name" value="alpha/beta-Hydrolases"/>
    <property type="match status" value="1"/>
</dbReference>
<dbReference type="PANTHER" id="PTHR30466">
    <property type="entry name" value="FLAVIN REDUCTASE"/>
    <property type="match status" value="1"/>
</dbReference>
<dbReference type="GO" id="GO:0042602">
    <property type="term" value="F:riboflavin reductase (NADPH) activity"/>
    <property type="evidence" value="ECO:0007669"/>
    <property type="project" value="TreeGrafter"/>
</dbReference>
<feature type="domain" description="Flavin reductase like" evidence="2">
    <location>
        <begin position="261"/>
        <end position="405"/>
    </location>
</feature>
<dbReference type="Gene3D" id="3.40.50.1820">
    <property type="entry name" value="alpha/beta hydrolase"/>
    <property type="match status" value="1"/>
</dbReference>
<comment type="caution">
    <text evidence="3">The sequence shown here is derived from an EMBL/GenBank/DDBJ whole genome shotgun (WGS) entry which is preliminary data.</text>
</comment>
<gene>
    <name evidence="3" type="ORF">DXH95_04110</name>
</gene>
<dbReference type="AlphaFoldDB" id="A0A371BG86"/>
<protein>
    <submittedName>
        <fullName evidence="3">Alpha/beta fold hydrolase</fullName>
    </submittedName>
</protein>
<dbReference type="Gene3D" id="2.30.110.10">
    <property type="entry name" value="Electron Transport, Fmn-binding Protein, Chain A"/>
    <property type="match status" value="1"/>
</dbReference>
<dbReference type="GO" id="GO:0016787">
    <property type="term" value="F:hydrolase activity"/>
    <property type="evidence" value="ECO:0007669"/>
    <property type="project" value="UniProtKB-KW"/>
</dbReference>
<dbReference type="OrthoDB" id="9792858at2"/>
<reference evidence="4" key="1">
    <citation type="submission" date="2018-08" db="EMBL/GenBank/DDBJ databases">
        <authorList>
            <person name="Kim S.-J."/>
            <person name="Jung G.-Y."/>
        </authorList>
    </citation>
    <scope>NUCLEOTIDE SEQUENCE [LARGE SCALE GENOMIC DNA]</scope>
    <source>
        <strain evidence="4">GY_G</strain>
    </source>
</reference>
<dbReference type="EMBL" id="QRGP01000001">
    <property type="protein sequence ID" value="RDV06612.1"/>
    <property type="molecule type" value="Genomic_DNA"/>
</dbReference>
<organism evidence="3 4">
    <name type="scientific">Sphingorhabdus pulchriflava</name>
    <dbReference type="NCBI Taxonomy" id="2292257"/>
    <lineage>
        <taxon>Bacteria</taxon>
        <taxon>Pseudomonadati</taxon>
        <taxon>Pseudomonadota</taxon>
        <taxon>Alphaproteobacteria</taxon>
        <taxon>Sphingomonadales</taxon>
        <taxon>Sphingomonadaceae</taxon>
        <taxon>Sphingorhabdus</taxon>
    </lineage>
</organism>
<dbReference type="InterPro" id="IPR050268">
    <property type="entry name" value="NADH-dep_flavin_reductase"/>
</dbReference>
<dbReference type="Proteomes" id="UP000263833">
    <property type="component" value="Unassembled WGS sequence"/>
</dbReference>
<dbReference type="SUPFAM" id="SSF50475">
    <property type="entry name" value="FMN-binding split barrel"/>
    <property type="match status" value="1"/>
</dbReference>
<dbReference type="Pfam" id="PF12697">
    <property type="entry name" value="Abhydrolase_6"/>
    <property type="match status" value="1"/>
</dbReference>
<dbReference type="InterPro" id="IPR012349">
    <property type="entry name" value="Split_barrel_FMN-bd"/>
</dbReference>
<dbReference type="GO" id="GO:0010181">
    <property type="term" value="F:FMN binding"/>
    <property type="evidence" value="ECO:0007669"/>
    <property type="project" value="InterPro"/>
</dbReference>
<dbReference type="RefSeq" id="WP_115548162.1">
    <property type="nucleotide sequence ID" value="NZ_QRGP01000001.1"/>
</dbReference>
<name>A0A371BG86_9SPHN</name>
<evidence type="ECO:0000259" key="2">
    <source>
        <dbReference type="SMART" id="SM00903"/>
    </source>
</evidence>
<keyword evidence="1" id="KW-0560">Oxidoreductase</keyword>
<keyword evidence="3" id="KW-0378">Hydrolase</keyword>